<sequence length="291" mass="31620">MSSRRLAISDAASAEELHRRLDWIEAAAGDVIASAGDYPDGHKVALHSHRRSQLLHALSGVVLVSTAQGRWIVPPDHSMWIPAGIAHAVEMLGEVRMRSAYVLPEAAPGLPGTLHVLAMTRLMCSLVVEAVELQADVASDERASAIMRLILLEIPRLPVRPFALPLPSDERLARLCRAFLDAPTPHVTIDDWADSAGMSRRGFTRAFQRETGLSLSLWRRQATLLAALPRLSSGVPVTTVAFDLGYDSAPAFTTMFRQMLGTSPRGYLAARERDLIVDVGVAAVDRGRSPL</sequence>
<comment type="caution">
    <text evidence="6">The sequence shown here is derived from an EMBL/GenBank/DDBJ whole genome shotgun (WGS) entry which is preliminary data.</text>
</comment>
<keyword evidence="1" id="KW-0678">Repressor</keyword>
<dbReference type="Pfam" id="PF12833">
    <property type="entry name" value="HTH_18"/>
    <property type="match status" value="1"/>
</dbReference>
<dbReference type="Gene3D" id="2.60.120.10">
    <property type="entry name" value="Jelly Rolls"/>
    <property type="match status" value="1"/>
</dbReference>
<dbReference type="InterPro" id="IPR014710">
    <property type="entry name" value="RmlC-like_jellyroll"/>
</dbReference>
<dbReference type="SMART" id="SM00342">
    <property type="entry name" value="HTH_ARAC"/>
    <property type="match status" value="1"/>
</dbReference>
<feature type="domain" description="HTH araC/xylS-type" evidence="5">
    <location>
        <begin position="170"/>
        <end position="270"/>
    </location>
</feature>
<evidence type="ECO:0000256" key="2">
    <source>
        <dbReference type="ARBA" id="ARBA00023015"/>
    </source>
</evidence>
<evidence type="ECO:0000256" key="1">
    <source>
        <dbReference type="ARBA" id="ARBA00022491"/>
    </source>
</evidence>
<name>A0A3R9YAN8_9HYPH</name>
<dbReference type="InterPro" id="IPR003313">
    <property type="entry name" value="AraC-bd"/>
</dbReference>
<dbReference type="CDD" id="cd06124">
    <property type="entry name" value="cupin_NimR-like_N"/>
    <property type="match status" value="1"/>
</dbReference>
<reference evidence="6 7" key="1">
    <citation type="submission" date="2018-12" db="EMBL/GenBank/DDBJ databases">
        <title>Mesorhizobium carbonis sp. nov., isolated from coal mine water.</title>
        <authorList>
            <person name="Xin W."/>
            <person name="Xu Z."/>
            <person name="Xiang F."/>
            <person name="Zhang J."/>
            <person name="Xi L."/>
            <person name="Liu J."/>
        </authorList>
    </citation>
    <scope>NUCLEOTIDE SEQUENCE [LARGE SCALE GENOMIC DNA]</scope>
    <source>
        <strain evidence="6 7">B2.3</strain>
    </source>
</reference>
<dbReference type="RefSeq" id="WP_126697862.1">
    <property type="nucleotide sequence ID" value="NZ_RWKW01000005.1"/>
</dbReference>
<dbReference type="PANTHER" id="PTHR11019">
    <property type="entry name" value="HTH-TYPE TRANSCRIPTIONAL REGULATOR NIMR"/>
    <property type="match status" value="1"/>
</dbReference>
<protein>
    <submittedName>
        <fullName evidence="6">AraC family transcriptional regulator</fullName>
    </submittedName>
</protein>
<gene>
    <name evidence="6" type="ORF">EJC49_02385</name>
</gene>
<dbReference type="EMBL" id="RWKW01000005">
    <property type="protein sequence ID" value="RST88007.1"/>
    <property type="molecule type" value="Genomic_DNA"/>
</dbReference>
<keyword evidence="4" id="KW-0804">Transcription</keyword>
<dbReference type="SUPFAM" id="SSF51182">
    <property type="entry name" value="RmlC-like cupins"/>
    <property type="match status" value="1"/>
</dbReference>
<dbReference type="SUPFAM" id="SSF46689">
    <property type="entry name" value="Homeodomain-like"/>
    <property type="match status" value="1"/>
</dbReference>
<evidence type="ECO:0000313" key="6">
    <source>
        <dbReference type="EMBL" id="RST88007.1"/>
    </source>
</evidence>
<dbReference type="FunFam" id="1.10.10.60:FF:000132">
    <property type="entry name" value="AraC family transcriptional regulator"/>
    <property type="match status" value="1"/>
</dbReference>
<dbReference type="InterPro" id="IPR009057">
    <property type="entry name" value="Homeodomain-like_sf"/>
</dbReference>
<keyword evidence="3" id="KW-0238">DNA-binding</keyword>
<dbReference type="Proteomes" id="UP000278398">
    <property type="component" value="Unassembled WGS sequence"/>
</dbReference>
<evidence type="ECO:0000313" key="7">
    <source>
        <dbReference type="Proteomes" id="UP000278398"/>
    </source>
</evidence>
<dbReference type="OrthoDB" id="9804543at2"/>
<keyword evidence="7" id="KW-1185">Reference proteome</keyword>
<dbReference type="GO" id="GO:0003700">
    <property type="term" value="F:DNA-binding transcription factor activity"/>
    <property type="evidence" value="ECO:0007669"/>
    <property type="project" value="InterPro"/>
</dbReference>
<dbReference type="InterPro" id="IPR011051">
    <property type="entry name" value="RmlC_Cupin_sf"/>
</dbReference>
<dbReference type="PANTHER" id="PTHR11019:SF159">
    <property type="entry name" value="TRANSCRIPTIONAL REGULATOR-RELATED"/>
    <property type="match status" value="1"/>
</dbReference>
<dbReference type="Gene3D" id="1.10.10.60">
    <property type="entry name" value="Homeodomain-like"/>
    <property type="match status" value="2"/>
</dbReference>
<dbReference type="InterPro" id="IPR018060">
    <property type="entry name" value="HTH_AraC"/>
</dbReference>
<dbReference type="GO" id="GO:0043565">
    <property type="term" value="F:sequence-specific DNA binding"/>
    <property type="evidence" value="ECO:0007669"/>
    <property type="project" value="InterPro"/>
</dbReference>
<evidence type="ECO:0000259" key="5">
    <source>
        <dbReference type="PROSITE" id="PS01124"/>
    </source>
</evidence>
<dbReference type="Pfam" id="PF02311">
    <property type="entry name" value="AraC_binding"/>
    <property type="match status" value="1"/>
</dbReference>
<keyword evidence="2" id="KW-0805">Transcription regulation</keyword>
<organism evidence="6 7">
    <name type="scientific">Aquibium carbonis</name>
    <dbReference type="NCBI Taxonomy" id="2495581"/>
    <lineage>
        <taxon>Bacteria</taxon>
        <taxon>Pseudomonadati</taxon>
        <taxon>Pseudomonadota</taxon>
        <taxon>Alphaproteobacteria</taxon>
        <taxon>Hyphomicrobiales</taxon>
        <taxon>Phyllobacteriaceae</taxon>
        <taxon>Aquibium</taxon>
    </lineage>
</organism>
<dbReference type="PROSITE" id="PS01124">
    <property type="entry name" value="HTH_ARAC_FAMILY_2"/>
    <property type="match status" value="1"/>
</dbReference>
<proteinExistence type="predicted"/>
<evidence type="ECO:0000256" key="3">
    <source>
        <dbReference type="ARBA" id="ARBA00023125"/>
    </source>
</evidence>
<evidence type="ECO:0000256" key="4">
    <source>
        <dbReference type="ARBA" id="ARBA00023163"/>
    </source>
</evidence>
<dbReference type="AlphaFoldDB" id="A0A3R9YAN8"/>
<accession>A0A3R9YAN8</accession>